<evidence type="ECO:0000313" key="5">
    <source>
        <dbReference type="EMBL" id="RHY41748.1"/>
    </source>
</evidence>
<evidence type="ECO:0000313" key="6">
    <source>
        <dbReference type="Proteomes" id="UP000283543"/>
    </source>
</evidence>
<organism evidence="5 6">
    <name type="scientific">Aphanomyces astaci</name>
    <name type="common">Crayfish plague agent</name>
    <dbReference type="NCBI Taxonomy" id="112090"/>
    <lineage>
        <taxon>Eukaryota</taxon>
        <taxon>Sar</taxon>
        <taxon>Stramenopiles</taxon>
        <taxon>Oomycota</taxon>
        <taxon>Saprolegniomycetes</taxon>
        <taxon>Saprolegniales</taxon>
        <taxon>Verrucalvaceae</taxon>
        <taxon>Aphanomyces</taxon>
    </lineage>
</organism>
<dbReference type="GO" id="GO:0032273">
    <property type="term" value="P:positive regulation of protein polymerization"/>
    <property type="evidence" value="ECO:0007669"/>
    <property type="project" value="TreeGrafter"/>
</dbReference>
<dbReference type="SUPFAM" id="SSF47473">
    <property type="entry name" value="EF-hand"/>
    <property type="match status" value="1"/>
</dbReference>
<dbReference type="GO" id="GO:0005874">
    <property type="term" value="C:microtubule"/>
    <property type="evidence" value="ECO:0007669"/>
    <property type="project" value="TreeGrafter"/>
</dbReference>
<feature type="region of interest" description="Disordered" evidence="3">
    <location>
        <begin position="556"/>
        <end position="926"/>
    </location>
</feature>
<feature type="domain" description="RRM" evidence="4">
    <location>
        <begin position="469"/>
        <end position="540"/>
    </location>
</feature>
<feature type="compositionally biased region" description="Basic residues" evidence="3">
    <location>
        <begin position="441"/>
        <end position="451"/>
    </location>
</feature>
<dbReference type="GO" id="GO:0001578">
    <property type="term" value="P:microtubule bundle formation"/>
    <property type="evidence" value="ECO:0007669"/>
    <property type="project" value="TreeGrafter"/>
</dbReference>
<gene>
    <name evidence="5" type="ORF">DYB34_004191</name>
</gene>
<evidence type="ECO:0000256" key="2">
    <source>
        <dbReference type="PROSITE-ProRule" id="PRU00176"/>
    </source>
</evidence>
<feature type="compositionally biased region" description="Basic residues" evidence="3">
    <location>
        <begin position="625"/>
        <end position="642"/>
    </location>
</feature>
<dbReference type="Proteomes" id="UP000283543">
    <property type="component" value="Unassembled WGS sequence"/>
</dbReference>
<feature type="compositionally biased region" description="Low complexity" evidence="3">
    <location>
        <begin position="366"/>
        <end position="383"/>
    </location>
</feature>
<feature type="compositionally biased region" description="Low complexity" evidence="3">
    <location>
        <begin position="300"/>
        <end position="311"/>
    </location>
</feature>
<feature type="compositionally biased region" description="Basic and acidic residues" evidence="3">
    <location>
        <begin position="694"/>
        <end position="710"/>
    </location>
</feature>
<dbReference type="SUPFAM" id="SSF54928">
    <property type="entry name" value="RNA-binding domain, RBD"/>
    <property type="match status" value="2"/>
</dbReference>
<feature type="compositionally biased region" description="Basic residues" evidence="3">
    <location>
        <begin position="752"/>
        <end position="763"/>
    </location>
</feature>
<feature type="domain" description="RRM" evidence="4">
    <location>
        <begin position="931"/>
        <end position="1005"/>
    </location>
</feature>
<dbReference type="PROSITE" id="PS50102">
    <property type="entry name" value="RRM"/>
    <property type="match status" value="2"/>
</dbReference>
<dbReference type="SUPFAM" id="SSF48403">
    <property type="entry name" value="Ankyrin repeat"/>
    <property type="match status" value="1"/>
</dbReference>
<dbReference type="Gene3D" id="3.30.70.330">
    <property type="match status" value="2"/>
</dbReference>
<proteinExistence type="inferred from homology"/>
<dbReference type="InterPro" id="IPR035979">
    <property type="entry name" value="RBD_domain_sf"/>
</dbReference>
<dbReference type="GO" id="GO:0003723">
    <property type="term" value="F:RNA binding"/>
    <property type="evidence" value="ECO:0007669"/>
    <property type="project" value="UniProtKB-UniRule"/>
</dbReference>
<evidence type="ECO:0000256" key="3">
    <source>
        <dbReference type="SAM" id="MobiDB-lite"/>
    </source>
</evidence>
<evidence type="ECO:0000256" key="1">
    <source>
        <dbReference type="ARBA" id="ARBA00010994"/>
    </source>
</evidence>
<dbReference type="PANTHER" id="PTHR12932">
    <property type="entry name" value="P25 ALPHA-RELATED"/>
    <property type="match status" value="1"/>
</dbReference>
<dbReference type="Pfam" id="PF05517">
    <property type="entry name" value="p25-alpha"/>
    <property type="match status" value="1"/>
</dbReference>
<dbReference type="Pfam" id="PF00076">
    <property type="entry name" value="RRM_1"/>
    <property type="match status" value="2"/>
</dbReference>
<dbReference type="InterPro" id="IPR011992">
    <property type="entry name" value="EF-hand-dom_pair"/>
</dbReference>
<dbReference type="SMART" id="SM00360">
    <property type="entry name" value="RRM"/>
    <property type="match status" value="2"/>
</dbReference>
<reference evidence="5 6" key="1">
    <citation type="submission" date="2018-08" db="EMBL/GenBank/DDBJ databases">
        <title>Aphanomyces genome sequencing and annotation.</title>
        <authorList>
            <person name="Minardi D."/>
            <person name="Oidtmann B."/>
            <person name="Van Der Giezen M."/>
            <person name="Studholme D.J."/>
        </authorList>
    </citation>
    <scope>NUCLEOTIDE SEQUENCE [LARGE SCALE GENOMIC DNA]</scope>
    <source>
        <strain evidence="5 6">Si</strain>
    </source>
</reference>
<dbReference type="VEuPathDB" id="FungiDB:H257_03149"/>
<dbReference type="InterPro" id="IPR008907">
    <property type="entry name" value="TPP/p25"/>
</dbReference>
<accession>A0A418BGY5</accession>
<feature type="compositionally biased region" description="Basic and acidic residues" evidence="3">
    <location>
        <begin position="576"/>
        <end position="585"/>
    </location>
</feature>
<comment type="caution">
    <text evidence="5">The sequence shown here is derived from an EMBL/GenBank/DDBJ whole genome shotgun (WGS) entry which is preliminary data.</text>
</comment>
<feature type="region of interest" description="Disordered" evidence="3">
    <location>
        <begin position="270"/>
        <end position="315"/>
    </location>
</feature>
<dbReference type="Gene3D" id="1.10.238.10">
    <property type="entry name" value="EF-hand"/>
    <property type="match status" value="1"/>
</dbReference>
<dbReference type="AlphaFoldDB" id="A0A418BGY5"/>
<evidence type="ECO:0000259" key="4">
    <source>
        <dbReference type="PROSITE" id="PS50102"/>
    </source>
</evidence>
<dbReference type="InterPro" id="IPR000504">
    <property type="entry name" value="RRM_dom"/>
</dbReference>
<feature type="compositionally biased region" description="Basic and acidic residues" evidence="3">
    <location>
        <begin position="888"/>
        <end position="906"/>
    </location>
</feature>
<feature type="compositionally biased region" description="Basic and acidic residues" evidence="3">
    <location>
        <begin position="345"/>
        <end position="362"/>
    </location>
</feature>
<dbReference type="EMBL" id="QUTB01008738">
    <property type="protein sequence ID" value="RHY41748.1"/>
    <property type="molecule type" value="Genomic_DNA"/>
</dbReference>
<comment type="similarity">
    <text evidence="1">Belongs to the TPPP family.</text>
</comment>
<feature type="compositionally biased region" description="Basic and acidic residues" evidence="3">
    <location>
        <begin position="597"/>
        <end position="622"/>
    </location>
</feature>
<dbReference type="PANTHER" id="PTHR12932:SF9">
    <property type="entry name" value="TUBULIN POLYMERIZATION-PROMOTING PROTEIN HOMOLOG"/>
    <property type="match status" value="1"/>
</dbReference>
<sequence length="1005" mass="112221">MSLSALPCPQATLDGDPNDPHTLLRGVFQFYCRYGRTGAHGTSETTLDNANFAKFCRECPDLVGGSPRFSTVDIDLIFVKVKAKGARRISYPMFLEALGIIATKKYPAMGLTSALPTLLDAHIAKLSCLDSARSPSTWRRRVAGSEANEVTAMIDIKHETAVHSVRTASVSLGVLGEPLTIEPVDPSWLDALVPPDVPADAPDVVESVNTLGALLAYSCEVECVENVLALLKQGANPNVAFHNGKTALEWASSKQNDVIVGHLLRHGAATVGTSSHDQRRWTAPTVPAPPPVPSPPRPAAFPSASSTPPSTEANESWKIPARKFIKRPVATSEKRLESLRGLYNYERRPTDPRDKSRPRPDAATKSPRASSSLSQPSVSRLLPASVPPPSTNHLRSTSVHRSKSKSTARPPASPDPVLHPHLYRSKSRPRSPSPLGTPFSRRLRSHSHARPHPTSPERTIPYHPSMDMCVLYVGNLHHDVSDAAVRRQFKHCGDVRYFKRGFAPPWGHITFATAQEAVKALSLNGQLLMERPMVVRLGDRCNPELAADVNKLLKKQRRKEEVDDDDDARRRRRRRRSDDHDDRRGRSPARRTSRRSRSPERWEHDLFEDKPRVSKSKSENMRRGSSSRRHDSRSRSRPRKKADRSDRRRSSPAKTSHRHHHRDDRSKSRGPSDKRVYSDRHKSQYGPSSPRTKKPLERRDRSKTRQDHRSKSQYRPPHNEQHGGPMFPPLSTTRGASVRRPDVSASTTSRPGAHRHANNRRSHALPSRSPRDVPSHPRHPPPPPSDVVDLSMSSPEDNDERCYLLPRNRSTQSILRRSSVREDPRGHRSKSSVSQHHGGGGSGGHMQRHRSMSQHPSHRAHHPSSSYGPQHSRPSTPLRPSRAAPSPSRDDPFRAFEANKRPRPPSEDDDSFSIPKRPRSSSTAPTRCSRFNVQVTNVSKRASTDALRRMFGICGPLLGFHRDVSPTGVPQPLVRISYEFREALQKALELDGLKLYGRAIRVQLS</sequence>
<keyword evidence="2" id="KW-0694">RNA-binding</keyword>
<dbReference type="CDD" id="cd00590">
    <property type="entry name" value="RRM_SF"/>
    <property type="match status" value="2"/>
</dbReference>
<feature type="compositionally biased region" description="Basic and acidic residues" evidence="3">
    <location>
        <begin position="663"/>
        <end position="682"/>
    </location>
</feature>
<dbReference type="Gene3D" id="1.25.40.20">
    <property type="entry name" value="Ankyrin repeat-containing domain"/>
    <property type="match status" value="1"/>
</dbReference>
<dbReference type="InterPro" id="IPR036770">
    <property type="entry name" value="Ankyrin_rpt-contain_sf"/>
</dbReference>
<protein>
    <recommendedName>
        <fullName evidence="4">RRM domain-containing protein</fullName>
    </recommendedName>
</protein>
<dbReference type="InterPro" id="IPR012677">
    <property type="entry name" value="Nucleotide-bd_a/b_plait_sf"/>
</dbReference>
<feature type="compositionally biased region" description="Pro residues" evidence="3">
    <location>
        <begin position="286"/>
        <end position="299"/>
    </location>
</feature>
<feature type="compositionally biased region" description="Basic residues" evidence="3">
    <location>
        <begin position="846"/>
        <end position="862"/>
    </location>
</feature>
<dbReference type="GO" id="GO:0046785">
    <property type="term" value="P:microtubule polymerization"/>
    <property type="evidence" value="ECO:0007669"/>
    <property type="project" value="InterPro"/>
</dbReference>
<feature type="compositionally biased region" description="Low complexity" evidence="3">
    <location>
        <begin position="872"/>
        <end position="887"/>
    </location>
</feature>
<feature type="compositionally biased region" description="Low complexity" evidence="3">
    <location>
        <begin position="786"/>
        <end position="795"/>
    </location>
</feature>
<feature type="compositionally biased region" description="Basic residues" evidence="3">
    <location>
        <begin position="586"/>
        <end position="596"/>
    </location>
</feature>
<feature type="region of interest" description="Disordered" evidence="3">
    <location>
        <begin position="341"/>
        <end position="461"/>
    </location>
</feature>
<dbReference type="VEuPathDB" id="FungiDB:H257_03148"/>
<dbReference type="GO" id="GO:0015631">
    <property type="term" value="F:tubulin binding"/>
    <property type="evidence" value="ECO:0007669"/>
    <property type="project" value="InterPro"/>
</dbReference>
<name>A0A418BGY5_APHAT</name>